<organism evidence="1 2">
    <name type="scientific">Melastoma candidum</name>
    <dbReference type="NCBI Taxonomy" id="119954"/>
    <lineage>
        <taxon>Eukaryota</taxon>
        <taxon>Viridiplantae</taxon>
        <taxon>Streptophyta</taxon>
        <taxon>Embryophyta</taxon>
        <taxon>Tracheophyta</taxon>
        <taxon>Spermatophyta</taxon>
        <taxon>Magnoliopsida</taxon>
        <taxon>eudicotyledons</taxon>
        <taxon>Gunneridae</taxon>
        <taxon>Pentapetalae</taxon>
        <taxon>rosids</taxon>
        <taxon>malvids</taxon>
        <taxon>Myrtales</taxon>
        <taxon>Melastomataceae</taxon>
        <taxon>Melastomatoideae</taxon>
        <taxon>Melastomateae</taxon>
        <taxon>Melastoma</taxon>
    </lineage>
</organism>
<proteinExistence type="predicted"/>
<name>A0ACB9RTZ4_9MYRT</name>
<sequence>MGRAPCCDKNNVKRGPWSPEEDAILRSYVEAYGTGGNWIALPKKARLRRCGKSCRLRWLNYLRPDIKHGGFTDKEDGIIYNLYNEIGSRWSVIASQLPGRTDNDVKNYWNTKLKKKLLSSGRMPRMNHLASSNNHVGDYLADDMRIPVALGSDLVQPQEVVANPIYRFPDAFGTYQDFPPQVHYTSHDSRLSSSQEYSISSITNSPSVTAVDSASNASYIDDDGFFSDNGMGKMWDFVNELLFQDESPVGNHQRLYQPSFPCNPGLFSN</sequence>
<gene>
    <name evidence="1" type="ORF">MLD38_007022</name>
</gene>
<reference evidence="2" key="1">
    <citation type="journal article" date="2023" name="Front. Plant Sci.">
        <title>Chromosomal-level genome assembly of Melastoma candidum provides insights into trichome evolution.</title>
        <authorList>
            <person name="Zhong Y."/>
            <person name="Wu W."/>
            <person name="Sun C."/>
            <person name="Zou P."/>
            <person name="Liu Y."/>
            <person name="Dai S."/>
            <person name="Zhou R."/>
        </authorList>
    </citation>
    <scope>NUCLEOTIDE SEQUENCE [LARGE SCALE GENOMIC DNA]</scope>
</reference>
<dbReference type="EMBL" id="CM042882">
    <property type="protein sequence ID" value="KAI4380883.1"/>
    <property type="molecule type" value="Genomic_DNA"/>
</dbReference>
<evidence type="ECO:0000313" key="2">
    <source>
        <dbReference type="Proteomes" id="UP001057402"/>
    </source>
</evidence>
<comment type="caution">
    <text evidence="1">The sequence shown here is derived from an EMBL/GenBank/DDBJ whole genome shotgun (WGS) entry which is preliminary data.</text>
</comment>
<dbReference type="Proteomes" id="UP001057402">
    <property type="component" value="Chromosome 3"/>
</dbReference>
<keyword evidence="2" id="KW-1185">Reference proteome</keyword>
<accession>A0ACB9RTZ4</accession>
<evidence type="ECO:0000313" key="1">
    <source>
        <dbReference type="EMBL" id="KAI4380883.1"/>
    </source>
</evidence>
<protein>
    <submittedName>
        <fullName evidence="1">Uncharacterized protein</fullName>
    </submittedName>
</protein>